<dbReference type="GO" id="GO:0016020">
    <property type="term" value="C:membrane"/>
    <property type="evidence" value="ECO:0007669"/>
    <property type="project" value="InterPro"/>
</dbReference>
<accession>A0A125MN68</accession>
<organism evidence="3 4">
    <name type="scientific">Lysobacter capsici AZ78</name>
    <dbReference type="NCBI Taxonomy" id="1444315"/>
    <lineage>
        <taxon>Bacteria</taxon>
        <taxon>Pseudomonadati</taxon>
        <taxon>Pseudomonadota</taxon>
        <taxon>Gammaproteobacteria</taxon>
        <taxon>Lysobacterales</taxon>
        <taxon>Lysobacteraceae</taxon>
        <taxon>Lysobacter</taxon>
    </lineage>
</organism>
<proteinExistence type="predicted"/>
<keyword evidence="1" id="KW-1133">Transmembrane helix</keyword>
<dbReference type="Gene3D" id="3.30.565.10">
    <property type="entry name" value="Histidine kinase-like ATPase, C-terminal domain"/>
    <property type="match status" value="1"/>
</dbReference>
<name>A0A125MN68_9GAMM</name>
<keyword evidence="1" id="KW-0472">Membrane</keyword>
<protein>
    <submittedName>
        <fullName evidence="3">Two-component system sensor protein</fullName>
    </submittedName>
</protein>
<dbReference type="SUPFAM" id="SSF55874">
    <property type="entry name" value="ATPase domain of HSP90 chaperone/DNA topoisomerase II/histidine kinase"/>
    <property type="match status" value="1"/>
</dbReference>
<evidence type="ECO:0000259" key="2">
    <source>
        <dbReference type="Pfam" id="PF06580"/>
    </source>
</evidence>
<sequence>MTLKFWLLQLLGWSIFLLLAYVARPSETEVSDSLQFMATLALSGAGMAGSVLLRRVYRGLQADGYGDVRWLGIGLAASVLAAIGVDLGFHYALLLAAGFLPSLSALHEAQPAMSRAPLLAVAYMAWSLLYLAISRQTRLEQAARAQRDLQLALKDAQLQRLLSQLSPHFIFNALNNVRALILIDPELAREHLTRFSATLRYQFSGGDEALVTVAEELDVVRDYLGLVRLQLGERMEYREQVGASALTMQVPRFCLQLLVENAIKHGLAPSRGGGVLEVQVAGQGGGVRMDVRNTGQLRSQDGAGTGLANLRQRLLLSFGPAAGLRLLQQDDCVVASVWTGAAA</sequence>
<dbReference type="InterPro" id="IPR010559">
    <property type="entry name" value="Sig_transdc_His_kin_internal"/>
</dbReference>
<keyword evidence="4" id="KW-1185">Reference proteome</keyword>
<dbReference type="GO" id="GO:0000155">
    <property type="term" value="F:phosphorelay sensor kinase activity"/>
    <property type="evidence" value="ECO:0007669"/>
    <property type="project" value="InterPro"/>
</dbReference>
<dbReference type="InterPro" id="IPR050640">
    <property type="entry name" value="Bact_2-comp_sensor_kinase"/>
</dbReference>
<dbReference type="PANTHER" id="PTHR34220">
    <property type="entry name" value="SENSOR HISTIDINE KINASE YPDA"/>
    <property type="match status" value="1"/>
</dbReference>
<evidence type="ECO:0000256" key="1">
    <source>
        <dbReference type="SAM" id="Phobius"/>
    </source>
</evidence>
<dbReference type="RefSeq" id="WP_036105420.1">
    <property type="nucleotide sequence ID" value="NZ_JAJA02000001.1"/>
</dbReference>
<dbReference type="Proteomes" id="UP000023435">
    <property type="component" value="Unassembled WGS sequence"/>
</dbReference>
<dbReference type="InterPro" id="IPR036890">
    <property type="entry name" value="HATPase_C_sf"/>
</dbReference>
<dbReference type="Pfam" id="PF06580">
    <property type="entry name" value="His_kinase"/>
    <property type="match status" value="1"/>
</dbReference>
<evidence type="ECO:0000313" key="3">
    <source>
        <dbReference type="EMBL" id="KWS05646.1"/>
    </source>
</evidence>
<keyword evidence="1" id="KW-0812">Transmembrane</keyword>
<feature type="transmembrane region" description="Helical" evidence="1">
    <location>
        <begin position="35"/>
        <end position="53"/>
    </location>
</feature>
<evidence type="ECO:0000313" key="4">
    <source>
        <dbReference type="Proteomes" id="UP000023435"/>
    </source>
</evidence>
<dbReference type="AlphaFoldDB" id="A0A125MN68"/>
<feature type="domain" description="Signal transduction histidine kinase internal region" evidence="2">
    <location>
        <begin position="156"/>
        <end position="234"/>
    </location>
</feature>
<dbReference type="PANTHER" id="PTHR34220:SF7">
    <property type="entry name" value="SENSOR HISTIDINE KINASE YPDA"/>
    <property type="match status" value="1"/>
</dbReference>
<reference evidence="3 4" key="1">
    <citation type="journal article" date="2014" name="Genome Announc.">
        <title>Draft Genome Sequence of Lysobacter capsici AZ78, a Bacterium Antagonistic to Plant-Pathogenic Oomycetes.</title>
        <authorList>
            <person name="Puopolo G."/>
            <person name="Sonego P."/>
            <person name="Engelen K."/>
            <person name="Pertot I."/>
        </authorList>
    </citation>
    <scope>NUCLEOTIDE SEQUENCE [LARGE SCALE GENOMIC DNA]</scope>
    <source>
        <strain evidence="3 4">AZ78</strain>
    </source>
</reference>
<feature type="transmembrane region" description="Helical" evidence="1">
    <location>
        <begin position="73"/>
        <end position="100"/>
    </location>
</feature>
<comment type="caution">
    <text evidence="3">The sequence shown here is derived from an EMBL/GenBank/DDBJ whole genome shotgun (WGS) entry which is preliminary data.</text>
</comment>
<gene>
    <name evidence="3" type="ORF">AZ78_3198</name>
</gene>
<dbReference type="EMBL" id="JAJA02000001">
    <property type="protein sequence ID" value="KWS05646.1"/>
    <property type="molecule type" value="Genomic_DNA"/>
</dbReference>
<feature type="transmembrane region" description="Helical" evidence="1">
    <location>
        <begin position="112"/>
        <end position="133"/>
    </location>
</feature>